<dbReference type="KEGG" id="pgri:PgNI_00750"/>
<evidence type="ECO:0000256" key="1">
    <source>
        <dbReference type="SAM" id="MobiDB-lite"/>
    </source>
</evidence>
<keyword evidence="3" id="KW-1185">Reference proteome</keyword>
<sequence>MDDPDTPTIYRVSGEAPYPDPLNPSFPSTIVPRQVTLRDRQTVATIVPFASQHQVPLTLLQYLSDQFKKEIEGGDTYPMIEPLSFDRFAAYWFQNFGGIMLLGSINSADEVVEGKDWARECLGSFYIKPNYPGRSSHVCNAGFLVTDASRNRGVGRLMGETYLDWAPKLGYTYSVFNLVYETNVASCKIWDGLGFKRIGRVKGCGSLKSYPGQLIDAIIYGRDLVGQDGEDFVSEERFDKIKFYLKYGKYPNGADRAEKSRLRSAATHYKLLEDDRLMLKGKEVISDPRRQYEIAREVHIQQHGGINRTTASIAERYHWSRIKETVSDVIRNCTECKELGKTPSNSASSASTGTSSVVATGVGSGGSIHNGVVLSEVSNNNTPLQRTTCNNGATISESHQSLLSARSGEPRTFLATALNAPSPPPDITTTNQYPPTSIPSSMTSSVNGVHEMMHQTSKSHQLTASTYAIPSTLAYADPASMTIMSPSEALHTTSTLPNTHSPMLQDQSHGNTLHSTYHHNGHHHHHHHHHHHNEASHMSLTDYDQPIDPQIISQPSSHHHDPTHDPFGPFSPTHHHPDADPFQALLRQVNNGHSHNHQSQPEASPPTLQPPADESDRIDGDAVDRDMDMLIRQQDDDDEDDELAVNAVAGMDVDSAGIGRCKPSLQKQPGDRHEDDVMDGHKTDGSGRYPAATGAAREKEVYFSYDEG</sequence>
<reference evidence="4" key="3">
    <citation type="submission" date="2025-08" db="UniProtKB">
        <authorList>
            <consortium name="RefSeq"/>
        </authorList>
    </citation>
    <scope>IDENTIFICATION</scope>
    <source>
        <strain evidence="4">NI907</strain>
    </source>
</reference>
<feature type="region of interest" description="Disordered" evidence="1">
    <location>
        <begin position="488"/>
        <end position="580"/>
    </location>
</feature>
<name>A0A6P8BGH6_PYRGI</name>
<accession>A0A6P8BGH6</accession>
<dbReference type="InterPro" id="IPR015416">
    <property type="entry name" value="Znf_H2C2_histone_UAS-bd"/>
</dbReference>
<dbReference type="Gene3D" id="3.40.630.30">
    <property type="match status" value="1"/>
</dbReference>
<feature type="compositionally biased region" description="Low complexity" evidence="1">
    <location>
        <begin position="434"/>
        <end position="444"/>
    </location>
</feature>
<feature type="compositionally biased region" description="Basic and acidic residues" evidence="1">
    <location>
        <begin position="669"/>
        <end position="685"/>
    </location>
</feature>
<feature type="region of interest" description="Disordered" evidence="1">
    <location>
        <begin position="656"/>
        <end position="708"/>
    </location>
</feature>
<dbReference type="GO" id="GO:0005634">
    <property type="term" value="C:nucleus"/>
    <property type="evidence" value="ECO:0007669"/>
    <property type="project" value="TreeGrafter"/>
</dbReference>
<organism evidence="3 4">
    <name type="scientific">Pyricularia grisea</name>
    <name type="common">Crabgrass-specific blast fungus</name>
    <name type="synonym">Magnaporthe grisea</name>
    <dbReference type="NCBI Taxonomy" id="148305"/>
    <lineage>
        <taxon>Eukaryota</taxon>
        <taxon>Fungi</taxon>
        <taxon>Dikarya</taxon>
        <taxon>Ascomycota</taxon>
        <taxon>Pezizomycotina</taxon>
        <taxon>Sordariomycetes</taxon>
        <taxon>Sordariomycetidae</taxon>
        <taxon>Magnaporthales</taxon>
        <taxon>Pyriculariaceae</taxon>
        <taxon>Pyricularia</taxon>
    </lineage>
</organism>
<feature type="domain" description="N-acetyltransferase" evidence="2">
    <location>
        <begin position="75"/>
        <end position="225"/>
    </location>
</feature>
<dbReference type="PANTHER" id="PTHR43138">
    <property type="entry name" value="ACETYLTRANSFERASE, GNAT FAMILY"/>
    <property type="match status" value="1"/>
</dbReference>
<reference evidence="4" key="1">
    <citation type="journal article" date="2019" name="Mol. Biol. Evol.">
        <title>Blast fungal genomes show frequent chromosomal changes, gene gains and losses, and effector gene turnover.</title>
        <authorList>
            <person name="Gomez Luciano L.B."/>
            <person name="Jason Tsai I."/>
            <person name="Chuma I."/>
            <person name="Tosa Y."/>
            <person name="Chen Y.H."/>
            <person name="Li J.Y."/>
            <person name="Li M.Y."/>
            <person name="Jade Lu M.Y."/>
            <person name="Nakayashiki H."/>
            <person name="Li W.H."/>
        </authorList>
    </citation>
    <scope>NUCLEOTIDE SEQUENCE</scope>
    <source>
        <strain evidence="4">NI907</strain>
    </source>
</reference>
<dbReference type="GO" id="GO:0016747">
    <property type="term" value="F:acyltransferase activity, transferring groups other than amino-acyl groups"/>
    <property type="evidence" value="ECO:0007669"/>
    <property type="project" value="InterPro"/>
</dbReference>
<dbReference type="GeneID" id="41955741"/>
<dbReference type="InterPro" id="IPR000182">
    <property type="entry name" value="GNAT_dom"/>
</dbReference>
<feature type="compositionally biased region" description="Polar residues" evidence="1">
    <location>
        <begin position="488"/>
        <end position="515"/>
    </location>
</feature>
<dbReference type="PROSITE" id="PS51186">
    <property type="entry name" value="GNAT"/>
    <property type="match status" value="1"/>
</dbReference>
<proteinExistence type="predicted"/>
<feature type="region of interest" description="Disordered" evidence="1">
    <location>
        <begin position="592"/>
        <end position="620"/>
    </location>
</feature>
<dbReference type="Pfam" id="PF09337">
    <property type="entry name" value="zf-H2C2"/>
    <property type="match status" value="1"/>
</dbReference>
<dbReference type="Proteomes" id="UP000515153">
    <property type="component" value="Unplaced"/>
</dbReference>
<evidence type="ECO:0000259" key="2">
    <source>
        <dbReference type="PROSITE" id="PS51186"/>
    </source>
</evidence>
<dbReference type="RefSeq" id="XP_030986141.1">
    <property type="nucleotide sequence ID" value="XM_031120827.1"/>
</dbReference>
<evidence type="ECO:0000313" key="3">
    <source>
        <dbReference type="Proteomes" id="UP000515153"/>
    </source>
</evidence>
<protein>
    <recommendedName>
        <fullName evidence="2">N-acetyltransferase domain-containing protein</fullName>
    </recommendedName>
</protein>
<dbReference type="SUPFAM" id="SSF55729">
    <property type="entry name" value="Acyl-CoA N-acyltransferases (Nat)"/>
    <property type="match status" value="1"/>
</dbReference>
<gene>
    <name evidence="4" type="ORF">PgNI_00750</name>
</gene>
<dbReference type="Gene3D" id="1.10.340.70">
    <property type="match status" value="1"/>
</dbReference>
<dbReference type="PANTHER" id="PTHR43138:SF2">
    <property type="entry name" value="PROTEIN SPT10"/>
    <property type="match status" value="1"/>
</dbReference>
<feature type="region of interest" description="Disordered" evidence="1">
    <location>
        <begin position="418"/>
        <end position="444"/>
    </location>
</feature>
<reference evidence="4" key="2">
    <citation type="submission" date="2019-10" db="EMBL/GenBank/DDBJ databases">
        <authorList>
            <consortium name="NCBI Genome Project"/>
        </authorList>
    </citation>
    <scope>NUCLEOTIDE SEQUENCE</scope>
    <source>
        <strain evidence="4">NI907</strain>
    </source>
</reference>
<dbReference type="InterPro" id="IPR052742">
    <property type="entry name" value="Mito_N-acetyltransferase"/>
</dbReference>
<dbReference type="AlphaFoldDB" id="A0A6P8BGH6"/>
<evidence type="ECO:0000313" key="4">
    <source>
        <dbReference type="RefSeq" id="XP_030986141.1"/>
    </source>
</evidence>
<feature type="compositionally biased region" description="Basic residues" evidence="1">
    <location>
        <begin position="516"/>
        <end position="532"/>
    </location>
</feature>
<dbReference type="InterPro" id="IPR016181">
    <property type="entry name" value="Acyl_CoA_acyltransferase"/>
</dbReference>
<feature type="compositionally biased region" description="Polar residues" evidence="1">
    <location>
        <begin position="592"/>
        <end position="602"/>
    </location>
</feature>